<dbReference type="Pfam" id="PF01067">
    <property type="entry name" value="Calpain_III"/>
    <property type="match status" value="1"/>
</dbReference>
<dbReference type="SUPFAM" id="SSF54001">
    <property type="entry name" value="Cysteine proteinases"/>
    <property type="match status" value="1"/>
</dbReference>
<reference evidence="6" key="1">
    <citation type="journal article" date="2021" name="Mol. Ecol. Resour.">
        <title>Apolygus lucorum genome provides insights into omnivorousness and mesophyll feeding.</title>
        <authorList>
            <person name="Liu Y."/>
            <person name="Liu H."/>
            <person name="Wang H."/>
            <person name="Huang T."/>
            <person name="Liu B."/>
            <person name="Yang B."/>
            <person name="Yin L."/>
            <person name="Li B."/>
            <person name="Zhang Y."/>
            <person name="Zhang S."/>
            <person name="Jiang F."/>
            <person name="Zhang X."/>
            <person name="Ren Y."/>
            <person name="Wang B."/>
            <person name="Wang S."/>
            <person name="Lu Y."/>
            <person name="Wu K."/>
            <person name="Fan W."/>
            <person name="Wang G."/>
        </authorList>
    </citation>
    <scope>NUCLEOTIDE SEQUENCE</scope>
    <source>
        <strain evidence="6">12Hb</strain>
    </source>
</reference>
<dbReference type="AlphaFoldDB" id="A0A8S9XCG7"/>
<dbReference type="EMBL" id="WIXP02000009">
    <property type="protein sequence ID" value="KAF6205766.1"/>
    <property type="molecule type" value="Genomic_DNA"/>
</dbReference>
<proteinExistence type="inferred from homology"/>
<organism evidence="6 7">
    <name type="scientific">Apolygus lucorum</name>
    <name type="common">Small green plant bug</name>
    <name type="synonym">Lygocoris lucorum</name>
    <dbReference type="NCBI Taxonomy" id="248454"/>
    <lineage>
        <taxon>Eukaryota</taxon>
        <taxon>Metazoa</taxon>
        <taxon>Ecdysozoa</taxon>
        <taxon>Arthropoda</taxon>
        <taxon>Hexapoda</taxon>
        <taxon>Insecta</taxon>
        <taxon>Pterygota</taxon>
        <taxon>Neoptera</taxon>
        <taxon>Paraneoptera</taxon>
        <taxon>Hemiptera</taxon>
        <taxon>Heteroptera</taxon>
        <taxon>Panheteroptera</taxon>
        <taxon>Cimicomorpha</taxon>
        <taxon>Miridae</taxon>
        <taxon>Mirini</taxon>
        <taxon>Apolygus</taxon>
    </lineage>
</organism>
<keyword evidence="7" id="KW-1185">Reference proteome</keyword>
<evidence type="ECO:0000259" key="5">
    <source>
        <dbReference type="PROSITE" id="PS50203"/>
    </source>
</evidence>
<feature type="region of interest" description="Disordered" evidence="4">
    <location>
        <begin position="528"/>
        <end position="551"/>
    </location>
</feature>
<evidence type="ECO:0000256" key="3">
    <source>
        <dbReference type="PROSITE-ProRule" id="PRU00239"/>
    </source>
</evidence>
<dbReference type="FunFam" id="3.90.70.10:FF:000114">
    <property type="entry name" value="Calpain a"/>
    <property type="match status" value="1"/>
</dbReference>
<sequence>MKTDNLPKGGWRKSLFWQFGQWVTIVIDDRLPVNKSTNELIFIQSFRKEEFWSSIIEKAYAKFYGCYENLHGGRPSSGLLDLTGGISEWYQVKALPPNFHTRLLKYRNSNCILSCGIMGAANAVAEEKIDGNLLSKHAYSITDVKTVEYLSLRKDIVRHELMRIKNPWGSVEWEGAWSKNSPQWKSIPEKKRLSLGLKTDEDGEFWMSYQDFLLNFTDIYVCSVEPQMLGTKSDPGVRWASVSYLGEWNIDIPKTTNILHYSTIKFSQFQQFKIQLTDVDLYDSDNRCELVVALLQRSQRYHRQQGIAMLPIGYYIFLLERETEKLPLADKFFKHNKPVATSRMSDSQEVTCRYKFPPGCYVIIPVTCPTKKGEYLLRLCYEKRGNIWGHVILYNAGKTKHTALEDYGWHMSTTPKVYTTAPKRGSITSIAPYAIETGYEAHEPMPGIFPPRHLETSKHLSLEDSTMRVPKASPPKLLGSWSVKKSDNSCIEYQKKMSMAAYDPMEGHPFHIFHGMWDEKRLSFSSTPQSYRGSSLNSGRISKSLQDQELS</sequence>
<evidence type="ECO:0000256" key="2">
    <source>
        <dbReference type="PIRSR" id="PIRSR622684-1"/>
    </source>
</evidence>
<dbReference type="GO" id="GO:0004198">
    <property type="term" value="F:calcium-dependent cysteine-type endopeptidase activity"/>
    <property type="evidence" value="ECO:0007669"/>
    <property type="project" value="InterPro"/>
</dbReference>
<feature type="active site" evidence="2">
    <location>
        <position position="137"/>
    </location>
</feature>
<dbReference type="GO" id="GO:0006508">
    <property type="term" value="P:proteolysis"/>
    <property type="evidence" value="ECO:0007669"/>
    <property type="project" value="InterPro"/>
</dbReference>
<dbReference type="Gene3D" id="2.60.120.380">
    <property type="match status" value="1"/>
</dbReference>
<dbReference type="Gene3D" id="3.90.70.10">
    <property type="entry name" value="Cysteine proteinases"/>
    <property type="match status" value="1"/>
</dbReference>
<dbReference type="OrthoDB" id="424753at2759"/>
<dbReference type="Pfam" id="PF00648">
    <property type="entry name" value="Peptidase_C2"/>
    <property type="match status" value="1"/>
</dbReference>
<dbReference type="InterPro" id="IPR001300">
    <property type="entry name" value="Peptidase_C2_calpain_cat"/>
</dbReference>
<feature type="active site" evidence="2">
    <location>
        <position position="166"/>
    </location>
</feature>
<dbReference type="SUPFAM" id="SSF49758">
    <property type="entry name" value="Calpain large subunit, middle domain (domain III)"/>
    <property type="match status" value="1"/>
</dbReference>
<accession>A0A8S9XCG7</accession>
<evidence type="ECO:0000313" key="6">
    <source>
        <dbReference type="EMBL" id="KAF6205766.1"/>
    </source>
</evidence>
<evidence type="ECO:0000256" key="1">
    <source>
        <dbReference type="ARBA" id="ARBA00007623"/>
    </source>
</evidence>
<name>A0A8S9XCG7_APOLU</name>
<dbReference type="GO" id="GO:0005737">
    <property type="term" value="C:cytoplasm"/>
    <property type="evidence" value="ECO:0007669"/>
    <property type="project" value="TreeGrafter"/>
</dbReference>
<feature type="domain" description="Calpain catalytic" evidence="5">
    <location>
        <begin position="1"/>
        <end position="225"/>
    </location>
</feature>
<dbReference type="InterPro" id="IPR038765">
    <property type="entry name" value="Papain-like_cys_pep_sf"/>
</dbReference>
<dbReference type="Proteomes" id="UP000466442">
    <property type="component" value="Linkage Group LG9"/>
</dbReference>
<comment type="caution">
    <text evidence="3">Lacks conserved residue(s) required for the propagation of feature annotation.</text>
</comment>
<dbReference type="PANTHER" id="PTHR10183">
    <property type="entry name" value="CALPAIN"/>
    <property type="match status" value="1"/>
</dbReference>
<dbReference type="PRINTS" id="PR00704">
    <property type="entry name" value="CALPAIN"/>
</dbReference>
<dbReference type="InterPro" id="IPR036213">
    <property type="entry name" value="Calpain_III_sf"/>
</dbReference>
<comment type="caution">
    <text evidence="6">The sequence shown here is derived from an EMBL/GenBank/DDBJ whole genome shotgun (WGS) entry which is preliminary data.</text>
</comment>
<dbReference type="SMART" id="SM00720">
    <property type="entry name" value="calpain_III"/>
    <property type="match status" value="1"/>
</dbReference>
<evidence type="ECO:0000313" key="7">
    <source>
        <dbReference type="Proteomes" id="UP000466442"/>
    </source>
</evidence>
<dbReference type="InterPro" id="IPR022684">
    <property type="entry name" value="Calpain_cysteine_protease"/>
</dbReference>
<dbReference type="PROSITE" id="PS50203">
    <property type="entry name" value="CALPAIN_CAT"/>
    <property type="match status" value="1"/>
</dbReference>
<dbReference type="CDD" id="cd00044">
    <property type="entry name" value="CysPc"/>
    <property type="match status" value="1"/>
</dbReference>
<comment type="similarity">
    <text evidence="1">Belongs to the peptidase C2 family.</text>
</comment>
<dbReference type="InterPro" id="IPR022683">
    <property type="entry name" value="Calpain_III"/>
</dbReference>
<dbReference type="InterPro" id="IPR022682">
    <property type="entry name" value="Calpain_domain_III"/>
</dbReference>
<gene>
    <name evidence="6" type="ORF">GE061_019939</name>
</gene>
<dbReference type="SMART" id="SM00230">
    <property type="entry name" value="CysPc"/>
    <property type="match status" value="1"/>
</dbReference>
<evidence type="ECO:0000256" key="4">
    <source>
        <dbReference type="SAM" id="MobiDB-lite"/>
    </source>
</evidence>
<protein>
    <recommendedName>
        <fullName evidence="5">Calpain catalytic domain-containing protein</fullName>
    </recommendedName>
</protein>
<dbReference type="PANTHER" id="PTHR10183:SF433">
    <property type="entry name" value="CALPAIN-A-RELATED"/>
    <property type="match status" value="1"/>
</dbReference>